<reference evidence="5" key="1">
    <citation type="journal article" date="2019" name="Int. J. Syst. Evol. Microbiol.">
        <title>The Global Catalogue of Microorganisms (GCM) 10K type strain sequencing project: providing services to taxonomists for standard genome sequencing and annotation.</title>
        <authorList>
            <consortium name="The Broad Institute Genomics Platform"/>
            <consortium name="The Broad Institute Genome Sequencing Center for Infectious Disease"/>
            <person name="Wu L."/>
            <person name="Ma J."/>
        </authorList>
    </citation>
    <scope>NUCLEOTIDE SEQUENCE [LARGE SCALE GENOMIC DNA]</scope>
    <source>
        <strain evidence="5">CCUG 54527</strain>
    </source>
</reference>
<feature type="domain" description="GGDEF" evidence="3">
    <location>
        <begin position="270"/>
        <end position="403"/>
    </location>
</feature>
<dbReference type="CDD" id="cd00130">
    <property type="entry name" value="PAS"/>
    <property type="match status" value="1"/>
</dbReference>
<dbReference type="SUPFAM" id="SSF141868">
    <property type="entry name" value="EAL domain-like"/>
    <property type="match status" value="1"/>
</dbReference>
<name>A0ABW1L302_9BACL</name>
<evidence type="ECO:0000259" key="2">
    <source>
        <dbReference type="PROSITE" id="PS50883"/>
    </source>
</evidence>
<feature type="domain" description="EAL" evidence="2">
    <location>
        <begin position="412"/>
        <end position="665"/>
    </location>
</feature>
<evidence type="ECO:0000259" key="1">
    <source>
        <dbReference type="PROSITE" id="PS50112"/>
    </source>
</evidence>
<dbReference type="SMART" id="SM00091">
    <property type="entry name" value="PAS"/>
    <property type="match status" value="2"/>
</dbReference>
<dbReference type="SMART" id="SM00052">
    <property type="entry name" value="EAL"/>
    <property type="match status" value="1"/>
</dbReference>
<dbReference type="PROSITE" id="PS50887">
    <property type="entry name" value="GGDEF"/>
    <property type="match status" value="1"/>
</dbReference>
<dbReference type="SUPFAM" id="SSF55073">
    <property type="entry name" value="Nucleotide cyclase"/>
    <property type="match status" value="1"/>
</dbReference>
<dbReference type="Pfam" id="PF00990">
    <property type="entry name" value="GGDEF"/>
    <property type="match status" value="1"/>
</dbReference>
<proteinExistence type="predicted"/>
<keyword evidence="5" id="KW-1185">Reference proteome</keyword>
<accession>A0ABW1L302</accession>
<dbReference type="Pfam" id="PF00563">
    <property type="entry name" value="EAL"/>
    <property type="match status" value="1"/>
</dbReference>
<feature type="domain" description="PAS" evidence="1">
    <location>
        <begin position="125"/>
        <end position="195"/>
    </location>
</feature>
<dbReference type="SUPFAM" id="SSF55785">
    <property type="entry name" value="PYP-like sensor domain (PAS domain)"/>
    <property type="match status" value="1"/>
</dbReference>
<dbReference type="RefSeq" id="WP_377731941.1">
    <property type="nucleotide sequence ID" value="NZ_JBHSRI010000002.1"/>
</dbReference>
<evidence type="ECO:0000313" key="4">
    <source>
        <dbReference type="EMBL" id="MFC6037946.1"/>
    </source>
</evidence>
<dbReference type="Pfam" id="PF00989">
    <property type="entry name" value="PAS"/>
    <property type="match status" value="1"/>
</dbReference>
<dbReference type="PROSITE" id="PS50883">
    <property type="entry name" value="EAL"/>
    <property type="match status" value="1"/>
</dbReference>
<sequence length="665" mass="77079">MSEIQNTLHSILDTLDDQVSVIDHRGDIQFINKSWKEFFLENQVDLLAVSEGDNYFDCLQHQSPTMFEGMMDVLTNKTDEFALVYSSHGVEYERFFRIKINRCTLQEKDCGLIVVHREVTNEIHSEAIVVDVLDSMTDGFICLNKSWEITQLNRVALKLLNIKNEDVLNRSIWDVYPEAIDSEFHIQYKRTMSEKIYITFESYFETLKSWFEIHSYPRGDGGISIYFKNINLQKESEIQKEVFENTDRLTLLPNRKAMSKKVDQAIKSGTTFSILYLDINGFKNINDLHGHEMGDAVLFKIAQLLKKLITPYGTLSHFGGDEFLVFIENKSRPVIEHIVDEMIHALKQPIEIDVNHSFVVTVSIGISEFPLNLVNVNQLISAAETAMYHAKGPRHSHFRFYEVNMTEDLSRRLTIEQSLHGDLSTEGIYFLLQPQLNGKTNEMVSFEVLSRWNHSELGQLSPLDFISVIENSGNMFKLTRYLMEEIFSTVSRWKNEFGFNKRVSINVTSSLLANELFFEDLYELLEKYAIPHDYIELEITEETRLVTSAQMLKNIQNCREKGVHLAIDDFGTGFSMLSSLTHFPIDKIKVDKYFIQRIGNDSQTEAVLKSIIHLSKALHCDLVAEGVENEHEFQFLMEQGCHFFQGYYFEKPISIEDFQKTYIEK</sequence>
<dbReference type="Proteomes" id="UP001596170">
    <property type="component" value="Unassembled WGS sequence"/>
</dbReference>
<dbReference type="Gene3D" id="3.30.450.20">
    <property type="entry name" value="PAS domain"/>
    <property type="match status" value="2"/>
</dbReference>
<dbReference type="PROSITE" id="PS50112">
    <property type="entry name" value="PAS"/>
    <property type="match status" value="1"/>
</dbReference>
<dbReference type="InterPro" id="IPR000160">
    <property type="entry name" value="GGDEF_dom"/>
</dbReference>
<evidence type="ECO:0000259" key="3">
    <source>
        <dbReference type="PROSITE" id="PS50887"/>
    </source>
</evidence>
<dbReference type="InterPro" id="IPR000014">
    <property type="entry name" value="PAS"/>
</dbReference>
<dbReference type="InterPro" id="IPR035965">
    <property type="entry name" value="PAS-like_dom_sf"/>
</dbReference>
<dbReference type="InterPro" id="IPR035919">
    <property type="entry name" value="EAL_sf"/>
</dbReference>
<comment type="caution">
    <text evidence="4">The sequence shown here is derived from an EMBL/GenBank/DDBJ whole genome shotgun (WGS) entry which is preliminary data.</text>
</comment>
<organism evidence="4 5">
    <name type="scientific">Paenisporosarcina macmurdoensis</name>
    <dbReference type="NCBI Taxonomy" id="212659"/>
    <lineage>
        <taxon>Bacteria</taxon>
        <taxon>Bacillati</taxon>
        <taxon>Bacillota</taxon>
        <taxon>Bacilli</taxon>
        <taxon>Bacillales</taxon>
        <taxon>Caryophanaceae</taxon>
        <taxon>Paenisporosarcina</taxon>
    </lineage>
</organism>
<protein>
    <submittedName>
        <fullName evidence="4">EAL domain-containing protein</fullName>
    </submittedName>
</protein>
<dbReference type="CDD" id="cd01949">
    <property type="entry name" value="GGDEF"/>
    <property type="match status" value="1"/>
</dbReference>
<gene>
    <name evidence="4" type="ORF">ACFPYN_00635</name>
</gene>
<dbReference type="Gene3D" id="3.30.70.270">
    <property type="match status" value="1"/>
</dbReference>
<evidence type="ECO:0000313" key="5">
    <source>
        <dbReference type="Proteomes" id="UP001596170"/>
    </source>
</evidence>
<dbReference type="PANTHER" id="PTHR33121:SF79">
    <property type="entry name" value="CYCLIC DI-GMP PHOSPHODIESTERASE PDED-RELATED"/>
    <property type="match status" value="1"/>
</dbReference>
<dbReference type="PANTHER" id="PTHR33121">
    <property type="entry name" value="CYCLIC DI-GMP PHOSPHODIESTERASE PDEF"/>
    <property type="match status" value="1"/>
</dbReference>
<dbReference type="InterPro" id="IPR001633">
    <property type="entry name" value="EAL_dom"/>
</dbReference>
<dbReference type="NCBIfam" id="TIGR00254">
    <property type="entry name" value="GGDEF"/>
    <property type="match status" value="1"/>
</dbReference>
<dbReference type="InterPro" id="IPR013767">
    <property type="entry name" value="PAS_fold"/>
</dbReference>
<dbReference type="EMBL" id="JBHSRI010000002">
    <property type="protein sequence ID" value="MFC6037946.1"/>
    <property type="molecule type" value="Genomic_DNA"/>
</dbReference>
<dbReference type="InterPro" id="IPR029787">
    <property type="entry name" value="Nucleotide_cyclase"/>
</dbReference>
<dbReference type="InterPro" id="IPR050706">
    <property type="entry name" value="Cyclic-di-GMP_PDE-like"/>
</dbReference>
<dbReference type="Gene3D" id="3.20.20.450">
    <property type="entry name" value="EAL domain"/>
    <property type="match status" value="1"/>
</dbReference>
<dbReference type="InterPro" id="IPR043128">
    <property type="entry name" value="Rev_trsase/Diguanyl_cyclase"/>
</dbReference>
<dbReference type="CDD" id="cd01948">
    <property type="entry name" value="EAL"/>
    <property type="match status" value="1"/>
</dbReference>
<dbReference type="SMART" id="SM00267">
    <property type="entry name" value="GGDEF"/>
    <property type="match status" value="1"/>
</dbReference>